<reference evidence="4 6" key="2">
    <citation type="submission" date="2019-03" db="EMBL/GenBank/DDBJ databases">
        <title>Genomic Encyclopedia of Type Strains, Phase IV (KMG-IV): sequencing the most valuable type-strain genomes for metagenomic binning, comparative biology and taxonomic classification.</title>
        <authorList>
            <person name="Goeker M."/>
        </authorList>
    </citation>
    <scope>NUCLEOTIDE SEQUENCE [LARGE SCALE GENOMIC DNA]</scope>
    <source>
        <strain evidence="4 6">DSM 20580</strain>
    </source>
</reference>
<accession>A0A2U3AFV7</accession>
<feature type="domain" description="Calcineurin-like phosphoesterase" evidence="2">
    <location>
        <begin position="1"/>
        <end position="172"/>
    </location>
</feature>
<dbReference type="Proteomes" id="UP000294641">
    <property type="component" value="Unassembled WGS sequence"/>
</dbReference>
<evidence type="ECO:0000313" key="4">
    <source>
        <dbReference type="EMBL" id="TDR39835.1"/>
    </source>
</evidence>
<comment type="caution">
    <text evidence="3">The sequence shown here is derived from an EMBL/GenBank/DDBJ whole genome shotgun (WGS) entry which is preliminary data.</text>
</comment>
<reference evidence="3 5" key="1">
    <citation type="submission" date="2018-06" db="EMBL/GenBank/DDBJ databases">
        <authorList>
            <consortium name="Pathogen Informatics"/>
            <person name="Doyle S."/>
        </authorList>
    </citation>
    <scope>NUCLEOTIDE SEQUENCE [LARGE SCALE GENOMIC DNA]</scope>
    <source>
        <strain evidence="3 5">NCTC10597</strain>
    </source>
</reference>
<protein>
    <submittedName>
        <fullName evidence="4">Calcineurin-like phosphoesterase family protein</fullName>
    </submittedName>
    <submittedName>
        <fullName evidence="3">Calcineurin-like phosphoesterase superfamily domain</fullName>
    </submittedName>
</protein>
<sequence length="193" mass="22209">MIYAIIGDLHSDYKRTKYVKKFIKKNYPLAKTVGLGDLYECKIGKKKAKKVSNATLDEAAIMTDQFNKLIDFPSIFGNQELRIQQVTGRSLFEKLPEKMEIDGATLIHGHQFEWADDFSQIYDSSLPNLLFFGHSHYSGLFVNGEKKPFSFNKKIQLQNAQYSINVGSIVDHSEWCLYDSSKKTIMFMKTEEN</sequence>
<dbReference type="Proteomes" id="UP000254330">
    <property type="component" value="Unassembled WGS sequence"/>
</dbReference>
<comment type="similarity">
    <text evidence="1">Belongs to the metallophosphoesterase superfamily. YfcE family.</text>
</comment>
<dbReference type="Pfam" id="PF12850">
    <property type="entry name" value="Metallophos_2"/>
    <property type="match status" value="1"/>
</dbReference>
<dbReference type="RefSeq" id="WP_109348665.1">
    <property type="nucleotide sequence ID" value="NZ_BJUE01000014.1"/>
</dbReference>
<keyword evidence="6" id="KW-1185">Reference proteome</keyword>
<evidence type="ECO:0000313" key="5">
    <source>
        <dbReference type="Proteomes" id="UP000254330"/>
    </source>
</evidence>
<dbReference type="InterPro" id="IPR029052">
    <property type="entry name" value="Metallo-depent_PP-like"/>
</dbReference>
<gene>
    <name evidence="4" type="ORF">DFR61_11052</name>
    <name evidence="3" type="ORF">NCTC10597_00956</name>
</gene>
<evidence type="ECO:0000259" key="2">
    <source>
        <dbReference type="Pfam" id="PF12850"/>
    </source>
</evidence>
<name>A0A2U3AFV7_9BACL</name>
<evidence type="ECO:0000256" key="1">
    <source>
        <dbReference type="ARBA" id="ARBA00008950"/>
    </source>
</evidence>
<dbReference type="OrthoDB" id="2351901at2"/>
<dbReference type="InterPro" id="IPR024654">
    <property type="entry name" value="Calcineurin-like_PHP_lpxH"/>
</dbReference>
<dbReference type="SUPFAM" id="SSF56300">
    <property type="entry name" value="Metallo-dependent phosphatases"/>
    <property type="match status" value="1"/>
</dbReference>
<dbReference type="EMBL" id="UGNP01000001">
    <property type="protein sequence ID" value="STX09284.1"/>
    <property type="molecule type" value="Genomic_DNA"/>
</dbReference>
<evidence type="ECO:0000313" key="3">
    <source>
        <dbReference type="EMBL" id="STX09284.1"/>
    </source>
</evidence>
<dbReference type="EMBL" id="SNZG01000010">
    <property type="protein sequence ID" value="TDR39835.1"/>
    <property type="molecule type" value="Genomic_DNA"/>
</dbReference>
<evidence type="ECO:0000313" key="6">
    <source>
        <dbReference type="Proteomes" id="UP000294641"/>
    </source>
</evidence>
<dbReference type="AlphaFoldDB" id="A0A2U3AFV7"/>
<organism evidence="3 5">
    <name type="scientific">Kurthia zopfii</name>
    <dbReference type="NCBI Taxonomy" id="1650"/>
    <lineage>
        <taxon>Bacteria</taxon>
        <taxon>Bacillati</taxon>
        <taxon>Bacillota</taxon>
        <taxon>Bacilli</taxon>
        <taxon>Bacillales</taxon>
        <taxon>Caryophanaceae</taxon>
        <taxon>Kurthia</taxon>
    </lineage>
</organism>
<dbReference type="Gene3D" id="3.60.21.10">
    <property type="match status" value="1"/>
</dbReference>
<proteinExistence type="inferred from homology"/>